<dbReference type="EC" id="3.5.4.25" evidence="9"/>
<feature type="binding site" evidence="9">
    <location>
        <position position="80"/>
    </location>
    <ligand>
        <name>Zn(2+)</name>
        <dbReference type="ChEBI" id="CHEBI:29105"/>
        <note>catalytic</note>
    </ligand>
</feature>
<evidence type="ECO:0000256" key="10">
    <source>
        <dbReference type="SAM" id="MobiDB-lite"/>
    </source>
</evidence>
<evidence type="ECO:0000256" key="2">
    <source>
        <dbReference type="ARBA" id="ARBA00022619"/>
    </source>
</evidence>
<comment type="cofactor">
    <cofactor evidence="9">
        <name>Zn(2+)</name>
        <dbReference type="ChEBI" id="CHEBI:29105"/>
    </cofactor>
    <text evidence="9">Binds 1 zinc ion per subunit.</text>
</comment>
<dbReference type="GO" id="GO:0008686">
    <property type="term" value="F:3,4-dihydroxy-2-butanone-4-phosphate synthase activity"/>
    <property type="evidence" value="ECO:0007669"/>
    <property type="project" value="TreeGrafter"/>
</dbReference>
<keyword evidence="2 9" id="KW-0686">Riboflavin biosynthesis</keyword>
<dbReference type="GO" id="GO:0003935">
    <property type="term" value="F:GTP cyclohydrolase II activity"/>
    <property type="evidence" value="ECO:0007669"/>
    <property type="project" value="UniProtKB-UniRule"/>
</dbReference>
<accession>A0A2V3DRC4</accession>
<evidence type="ECO:0000256" key="4">
    <source>
        <dbReference type="ARBA" id="ARBA00022741"/>
    </source>
</evidence>
<feature type="domain" description="GTP cyclohydrolase II" evidence="11">
    <location>
        <begin position="25"/>
        <end position="196"/>
    </location>
</feature>
<proteinExistence type="inferred from homology"/>
<evidence type="ECO:0000256" key="1">
    <source>
        <dbReference type="ARBA" id="ARBA00004853"/>
    </source>
</evidence>
<feature type="binding site" evidence="9">
    <location>
        <position position="175"/>
    </location>
    <ligand>
        <name>GTP</name>
        <dbReference type="ChEBI" id="CHEBI:37565"/>
    </ligand>
</feature>
<feature type="binding site" evidence="9">
    <location>
        <position position="91"/>
    </location>
    <ligand>
        <name>Zn(2+)</name>
        <dbReference type="ChEBI" id="CHEBI:29105"/>
        <note>catalytic</note>
    </ligand>
</feature>
<comment type="similarity">
    <text evidence="9">Belongs to the GTP cyclohydrolase II family.</text>
</comment>
<comment type="pathway">
    <text evidence="1 9">Cofactor biosynthesis; riboflavin biosynthesis; 5-amino-6-(D-ribitylamino)uracil from GTP: step 1/4.</text>
</comment>
<keyword evidence="13" id="KW-1185">Reference proteome</keyword>
<evidence type="ECO:0000256" key="6">
    <source>
        <dbReference type="ARBA" id="ARBA00022833"/>
    </source>
</evidence>
<dbReference type="SUPFAM" id="SSF142695">
    <property type="entry name" value="RibA-like"/>
    <property type="match status" value="1"/>
</dbReference>
<comment type="function">
    <text evidence="9">Catalyzes the conversion of GTP to 2,5-diamino-6-ribosylamino-4(3H)-pyrimidinone 5'-phosphate (DARP), formate and pyrophosphate.</text>
</comment>
<dbReference type="UniPathway" id="UPA00275">
    <property type="reaction ID" value="UER00400"/>
</dbReference>
<sequence length="253" mass="26499">MMRSPTMSEQESANGTVVVGGPVVSLPTQFGVFAVQAWVDSATGAEHLSLSAPGESGQGESGQGSSAGAVVPLVRLHSECLTGDVFGSYRCDCGEQLDHALEQIHQQGGTLVYLRGHEGRGIGLANKIRAYSLQESGADTVEANEQLGLPVDARDYSAAAGILSALGHTRIALLSNNPLKEADLARHGIDVVAMVPAHIPARTENLRYLVTKRDRMHHALALDEAQPAPPAPDTGASTTLPRTLDITTEGHTA</sequence>
<dbReference type="PANTHER" id="PTHR21327">
    <property type="entry name" value="GTP CYCLOHYDROLASE II-RELATED"/>
    <property type="match status" value="1"/>
</dbReference>
<evidence type="ECO:0000313" key="12">
    <source>
        <dbReference type="EMBL" id="PXA65552.1"/>
    </source>
</evidence>
<dbReference type="GO" id="GO:0005525">
    <property type="term" value="F:GTP binding"/>
    <property type="evidence" value="ECO:0007669"/>
    <property type="project" value="UniProtKB-KW"/>
</dbReference>
<keyword evidence="6 9" id="KW-0862">Zinc</keyword>
<feature type="compositionally biased region" description="Polar residues" evidence="10">
    <location>
        <begin position="235"/>
        <end position="253"/>
    </location>
</feature>
<evidence type="ECO:0000256" key="9">
    <source>
        <dbReference type="HAMAP-Rule" id="MF_00179"/>
    </source>
</evidence>
<dbReference type="PANTHER" id="PTHR21327:SF18">
    <property type="entry name" value="3,4-DIHYDROXY-2-BUTANONE 4-PHOSPHATE SYNTHASE"/>
    <property type="match status" value="1"/>
</dbReference>
<dbReference type="HAMAP" id="MF_00179">
    <property type="entry name" value="RibA"/>
    <property type="match status" value="1"/>
</dbReference>
<feature type="binding site" evidence="9">
    <location>
        <position position="180"/>
    </location>
    <ligand>
        <name>GTP</name>
        <dbReference type="ChEBI" id="CHEBI:37565"/>
    </ligand>
</feature>
<dbReference type="GO" id="GO:0005829">
    <property type="term" value="C:cytosol"/>
    <property type="evidence" value="ECO:0007669"/>
    <property type="project" value="TreeGrafter"/>
</dbReference>
<reference evidence="12 13" key="1">
    <citation type="submission" date="2018-05" db="EMBL/GenBank/DDBJ databases">
        <title>Genetic diversity of glacier-inhabiting Cryobacterium bacteria in China and description of Cryobacterium mengkeensis sp. nov. and Arthrobacter glacialis sp. nov.</title>
        <authorList>
            <person name="Liu Q."/>
            <person name="Xin Y.-H."/>
        </authorList>
    </citation>
    <scope>NUCLEOTIDE SEQUENCE [LARGE SCALE GENOMIC DNA]</scope>
    <source>
        <strain evidence="12 13">GP3</strain>
    </source>
</reference>
<dbReference type="Gene3D" id="3.40.50.10990">
    <property type="entry name" value="GTP cyclohydrolase II"/>
    <property type="match status" value="1"/>
</dbReference>
<evidence type="ECO:0000256" key="8">
    <source>
        <dbReference type="ARBA" id="ARBA00049295"/>
    </source>
</evidence>
<feature type="binding site" evidence="9">
    <location>
        <position position="96"/>
    </location>
    <ligand>
        <name>GTP</name>
        <dbReference type="ChEBI" id="CHEBI:37565"/>
    </ligand>
</feature>
<feature type="region of interest" description="Disordered" evidence="10">
    <location>
        <begin position="222"/>
        <end position="253"/>
    </location>
</feature>
<dbReference type="OrthoDB" id="9793111at2"/>
<keyword evidence="4 9" id="KW-0547">Nucleotide-binding</keyword>
<protein>
    <recommendedName>
        <fullName evidence="9">GTP cyclohydrolase-2</fullName>
        <ecNumber evidence="9">3.5.4.25</ecNumber>
    </recommendedName>
    <alternativeName>
        <fullName evidence="9">GTP cyclohydrolase II</fullName>
    </alternativeName>
</protein>
<name>A0A2V3DRC4_9MICC</name>
<evidence type="ECO:0000256" key="5">
    <source>
        <dbReference type="ARBA" id="ARBA00022801"/>
    </source>
</evidence>
<keyword evidence="7 9" id="KW-0342">GTP-binding</keyword>
<feature type="binding site" evidence="9">
    <location>
        <position position="93"/>
    </location>
    <ligand>
        <name>Zn(2+)</name>
        <dbReference type="ChEBI" id="CHEBI:29105"/>
        <note>catalytic</note>
    </ligand>
</feature>
<evidence type="ECO:0000259" key="11">
    <source>
        <dbReference type="Pfam" id="PF00925"/>
    </source>
</evidence>
<dbReference type="CDD" id="cd00641">
    <property type="entry name" value="GTP_cyclohydro2"/>
    <property type="match status" value="1"/>
</dbReference>
<dbReference type="Proteomes" id="UP000246303">
    <property type="component" value="Unassembled WGS sequence"/>
</dbReference>
<feature type="active site" description="Nucleophile" evidence="9">
    <location>
        <position position="154"/>
    </location>
</feature>
<dbReference type="Pfam" id="PF00925">
    <property type="entry name" value="GTP_cyclohydro2"/>
    <property type="match status" value="1"/>
</dbReference>
<keyword evidence="3 9" id="KW-0479">Metal-binding</keyword>
<dbReference type="NCBIfam" id="NF001591">
    <property type="entry name" value="PRK00393.1"/>
    <property type="match status" value="1"/>
</dbReference>
<organism evidence="12 13">
    <name type="scientific">Arthrobacter psychrochitiniphilus</name>
    <dbReference type="NCBI Taxonomy" id="291045"/>
    <lineage>
        <taxon>Bacteria</taxon>
        <taxon>Bacillati</taxon>
        <taxon>Actinomycetota</taxon>
        <taxon>Actinomycetes</taxon>
        <taxon>Micrococcales</taxon>
        <taxon>Micrococcaceae</taxon>
        <taxon>Arthrobacter</taxon>
    </lineage>
</organism>
<dbReference type="AlphaFoldDB" id="A0A2V3DRC4"/>
<comment type="catalytic activity">
    <reaction evidence="8 9">
        <text>GTP + 4 H2O = 2,5-diamino-6-hydroxy-4-(5-phosphoribosylamino)-pyrimidine + formate + 2 phosphate + 3 H(+)</text>
        <dbReference type="Rhea" id="RHEA:23704"/>
        <dbReference type="ChEBI" id="CHEBI:15377"/>
        <dbReference type="ChEBI" id="CHEBI:15378"/>
        <dbReference type="ChEBI" id="CHEBI:15740"/>
        <dbReference type="ChEBI" id="CHEBI:37565"/>
        <dbReference type="ChEBI" id="CHEBI:43474"/>
        <dbReference type="ChEBI" id="CHEBI:58614"/>
        <dbReference type="EC" id="3.5.4.25"/>
    </reaction>
</comment>
<feature type="binding site" evidence="9">
    <location>
        <begin position="118"/>
        <end position="120"/>
    </location>
    <ligand>
        <name>GTP</name>
        <dbReference type="ChEBI" id="CHEBI:37565"/>
    </ligand>
</feature>
<dbReference type="InterPro" id="IPR036144">
    <property type="entry name" value="RibA-like_sf"/>
</dbReference>
<feature type="active site" description="Proton acceptor" evidence="9">
    <location>
        <position position="152"/>
    </location>
</feature>
<gene>
    <name evidence="9" type="primary">ribA</name>
    <name evidence="12" type="ORF">CVS29_09995</name>
</gene>
<dbReference type="InterPro" id="IPR000926">
    <property type="entry name" value="RibA"/>
</dbReference>
<keyword evidence="5 9" id="KW-0378">Hydrolase</keyword>
<evidence type="ECO:0000256" key="3">
    <source>
        <dbReference type="ARBA" id="ARBA00022723"/>
    </source>
</evidence>
<comment type="caution">
    <text evidence="12">The sequence shown here is derived from an EMBL/GenBank/DDBJ whole genome shotgun (WGS) entry which is preliminary data.</text>
</comment>
<dbReference type="GO" id="GO:0009231">
    <property type="term" value="P:riboflavin biosynthetic process"/>
    <property type="evidence" value="ECO:0007669"/>
    <property type="project" value="UniProtKB-UniRule"/>
</dbReference>
<evidence type="ECO:0000256" key="7">
    <source>
        <dbReference type="ARBA" id="ARBA00023134"/>
    </source>
</evidence>
<feature type="binding site" evidence="9">
    <location>
        <position position="140"/>
    </location>
    <ligand>
        <name>GTP</name>
        <dbReference type="ChEBI" id="CHEBI:37565"/>
    </ligand>
</feature>
<dbReference type="EMBL" id="QHLZ01000005">
    <property type="protein sequence ID" value="PXA65552.1"/>
    <property type="molecule type" value="Genomic_DNA"/>
</dbReference>
<evidence type="ECO:0000313" key="13">
    <source>
        <dbReference type="Proteomes" id="UP000246303"/>
    </source>
</evidence>
<feature type="binding site" evidence="9">
    <location>
        <begin position="75"/>
        <end position="79"/>
    </location>
    <ligand>
        <name>GTP</name>
        <dbReference type="ChEBI" id="CHEBI:37565"/>
    </ligand>
</feature>
<dbReference type="InterPro" id="IPR032677">
    <property type="entry name" value="GTP_cyclohydro_II"/>
</dbReference>
<dbReference type="GO" id="GO:0008270">
    <property type="term" value="F:zinc ion binding"/>
    <property type="evidence" value="ECO:0007669"/>
    <property type="project" value="UniProtKB-UniRule"/>
</dbReference>